<comment type="caution">
    <text evidence="2">The sequence shown here is derived from an EMBL/GenBank/DDBJ whole genome shotgun (WGS) entry which is preliminary data.</text>
</comment>
<dbReference type="CDD" id="cd00229">
    <property type="entry name" value="SGNH_hydrolase"/>
    <property type="match status" value="1"/>
</dbReference>
<name>A0A7W1T759_9LIST</name>
<reference evidence="2 3" key="1">
    <citation type="submission" date="2020-05" db="EMBL/GenBank/DDBJ databases">
        <authorList>
            <person name="Carlin C.R."/>
        </authorList>
    </citation>
    <scope>NUCLEOTIDE SEQUENCE [LARGE SCALE GENOMIC DNA]</scope>
    <source>
        <strain evidence="2 3">FSL W9-0585</strain>
    </source>
</reference>
<keyword evidence="3" id="KW-1185">Reference proteome</keyword>
<dbReference type="SUPFAM" id="SSF52266">
    <property type="entry name" value="SGNH hydrolase"/>
    <property type="match status" value="1"/>
</dbReference>
<sequence>MEKMTSVNTMKINESEMVDWTMVTWNVLGDSLTDTSNPHSEKKYYDYIQENLHIKKINDYGISGSTIGTNSEPMSERYVTMADDADLITVFGGLNDYGRNHPLGDLGDTENDTYYGALDVLLKGLVEKYPDKKIGFISMYARTATPPTNSLGVPDYAYVNAGLEVCEHYGIKHLNLYEIASLNLSSTEGSAYKSDRSHLNDQGQEHLAKIIERFIKSLY</sequence>
<proteinExistence type="predicted"/>
<evidence type="ECO:0000313" key="3">
    <source>
        <dbReference type="Proteomes" id="UP000548787"/>
    </source>
</evidence>
<dbReference type="Pfam" id="PF13472">
    <property type="entry name" value="Lipase_GDSL_2"/>
    <property type="match status" value="1"/>
</dbReference>
<dbReference type="GO" id="GO:0016787">
    <property type="term" value="F:hydrolase activity"/>
    <property type="evidence" value="ECO:0007669"/>
    <property type="project" value="UniProtKB-KW"/>
</dbReference>
<keyword evidence="2" id="KW-0378">Hydrolase</keyword>
<protein>
    <submittedName>
        <fullName evidence="2">SGNH/GDSL hydrolase family protein</fullName>
    </submittedName>
</protein>
<dbReference type="RefSeq" id="WP_181676899.1">
    <property type="nucleotide sequence ID" value="NZ_JABJVM010000010.1"/>
</dbReference>
<evidence type="ECO:0000259" key="1">
    <source>
        <dbReference type="Pfam" id="PF13472"/>
    </source>
</evidence>
<reference evidence="2 3" key="2">
    <citation type="submission" date="2020-08" db="EMBL/GenBank/DDBJ databases">
        <title>Listeria ohnekaius sp. nov. and Listeria portnoyii sp. nov. isolated from non-agricultural and natural environments.</title>
        <authorList>
            <person name="Weller D."/>
            <person name="Belias A.M."/>
            <person name="Liao J."/>
            <person name="Guo S."/>
            <person name="Orsi R.H."/>
            <person name="Wiedmann M."/>
        </authorList>
    </citation>
    <scope>NUCLEOTIDE SEQUENCE [LARGE SCALE GENOMIC DNA]</scope>
    <source>
        <strain evidence="2 3">FSL W9-0585</strain>
    </source>
</reference>
<dbReference type="InterPro" id="IPR036514">
    <property type="entry name" value="SGNH_hydro_sf"/>
</dbReference>
<dbReference type="AlphaFoldDB" id="A0A7W1T759"/>
<gene>
    <name evidence="2" type="ORF">HPK16_10405</name>
</gene>
<feature type="domain" description="SGNH hydrolase-type esterase" evidence="1">
    <location>
        <begin position="27"/>
        <end position="205"/>
    </location>
</feature>
<dbReference type="Proteomes" id="UP000548787">
    <property type="component" value="Unassembled WGS sequence"/>
</dbReference>
<accession>A0A7W1T759</accession>
<dbReference type="InterPro" id="IPR013830">
    <property type="entry name" value="SGNH_hydro"/>
</dbReference>
<organism evidence="2 3">
    <name type="scientific">Listeria rustica</name>
    <dbReference type="NCBI Taxonomy" id="2713503"/>
    <lineage>
        <taxon>Bacteria</taxon>
        <taxon>Bacillati</taxon>
        <taxon>Bacillota</taxon>
        <taxon>Bacilli</taxon>
        <taxon>Bacillales</taxon>
        <taxon>Listeriaceae</taxon>
        <taxon>Listeria</taxon>
    </lineage>
</organism>
<dbReference type="Gene3D" id="3.40.50.1110">
    <property type="entry name" value="SGNH hydrolase"/>
    <property type="match status" value="1"/>
</dbReference>
<evidence type="ECO:0000313" key="2">
    <source>
        <dbReference type="EMBL" id="MBA3926752.1"/>
    </source>
</evidence>
<dbReference type="EMBL" id="JABJVM010000010">
    <property type="protein sequence ID" value="MBA3926752.1"/>
    <property type="molecule type" value="Genomic_DNA"/>
</dbReference>